<keyword evidence="4 10" id="KW-0808">Transferase</keyword>
<dbReference type="InterPro" id="IPR027417">
    <property type="entry name" value="P-loop_NTPase"/>
</dbReference>
<comment type="similarity">
    <text evidence="3 10 13">Belongs to the IPP transferase family.</text>
</comment>
<evidence type="ECO:0000256" key="3">
    <source>
        <dbReference type="ARBA" id="ARBA00005842"/>
    </source>
</evidence>
<feature type="region of interest" description="Interaction with substrate tRNA" evidence="10">
    <location>
        <begin position="249"/>
        <end position="254"/>
    </location>
</feature>
<evidence type="ECO:0000256" key="1">
    <source>
        <dbReference type="ARBA" id="ARBA00001946"/>
    </source>
</evidence>
<dbReference type="RefSeq" id="WP_345339085.1">
    <property type="nucleotide sequence ID" value="NZ_BAABLI010000008.1"/>
</dbReference>
<name>A0ABW4XRV3_9GAMM</name>
<dbReference type="GO" id="GO:0052381">
    <property type="term" value="F:tRNA dimethylallyltransferase activity"/>
    <property type="evidence" value="ECO:0007669"/>
    <property type="project" value="UniProtKB-EC"/>
</dbReference>
<evidence type="ECO:0000256" key="12">
    <source>
        <dbReference type="RuleBase" id="RU003784"/>
    </source>
</evidence>
<dbReference type="NCBIfam" id="TIGR00174">
    <property type="entry name" value="miaA"/>
    <property type="match status" value="1"/>
</dbReference>
<dbReference type="HAMAP" id="MF_00185">
    <property type="entry name" value="IPP_trans"/>
    <property type="match status" value="1"/>
</dbReference>
<comment type="cofactor">
    <cofactor evidence="1 10">
        <name>Mg(2+)</name>
        <dbReference type="ChEBI" id="CHEBI:18420"/>
    </cofactor>
</comment>
<evidence type="ECO:0000256" key="4">
    <source>
        <dbReference type="ARBA" id="ARBA00022679"/>
    </source>
</evidence>
<protein>
    <recommendedName>
        <fullName evidence="10">tRNA dimethylallyltransferase</fullName>
        <ecNumber evidence="10">2.5.1.75</ecNumber>
    </recommendedName>
    <alternativeName>
        <fullName evidence="10">Dimethylallyl diphosphate:tRNA dimethylallyltransferase</fullName>
        <shortName evidence="10">DMAPP:tRNA dimethylallyltransferase</shortName>
        <shortName evidence="10">DMATase</shortName>
    </alternativeName>
    <alternativeName>
        <fullName evidence="10">Isopentenyl-diphosphate:tRNA isopentenyltransferase</fullName>
        <shortName evidence="10">IPP transferase</shortName>
        <shortName evidence="10">IPPT</shortName>
        <shortName evidence="10">IPTase</shortName>
    </alternativeName>
</protein>
<proteinExistence type="inferred from homology"/>
<feature type="region of interest" description="Interaction with substrate tRNA" evidence="10">
    <location>
        <begin position="43"/>
        <end position="46"/>
    </location>
</feature>
<feature type="binding site" evidence="10">
    <location>
        <begin position="20"/>
        <end position="25"/>
    </location>
    <ligand>
        <name>substrate</name>
    </ligand>
</feature>
<dbReference type="InterPro" id="IPR039657">
    <property type="entry name" value="Dimethylallyltransferase"/>
</dbReference>
<evidence type="ECO:0000256" key="11">
    <source>
        <dbReference type="RuleBase" id="RU003783"/>
    </source>
</evidence>
<dbReference type="SUPFAM" id="SSF52540">
    <property type="entry name" value="P-loop containing nucleoside triphosphate hydrolases"/>
    <property type="match status" value="1"/>
</dbReference>
<evidence type="ECO:0000256" key="2">
    <source>
        <dbReference type="ARBA" id="ARBA00003213"/>
    </source>
</evidence>
<keyword evidence="6 10" id="KW-0547">Nucleotide-binding</keyword>
<evidence type="ECO:0000256" key="5">
    <source>
        <dbReference type="ARBA" id="ARBA00022694"/>
    </source>
</evidence>
<keyword evidence="5 10" id="KW-0819">tRNA processing</keyword>
<dbReference type="PANTHER" id="PTHR11088">
    <property type="entry name" value="TRNA DIMETHYLALLYLTRANSFERASE"/>
    <property type="match status" value="1"/>
</dbReference>
<comment type="caution">
    <text evidence="14">The sequence shown here is derived from an EMBL/GenBank/DDBJ whole genome shotgun (WGS) entry which is preliminary data.</text>
</comment>
<dbReference type="Gene3D" id="1.10.20.140">
    <property type="match status" value="1"/>
</dbReference>
<feature type="region of interest" description="Interaction with substrate tRNA" evidence="10">
    <location>
        <begin position="167"/>
        <end position="171"/>
    </location>
</feature>
<evidence type="ECO:0000256" key="7">
    <source>
        <dbReference type="ARBA" id="ARBA00022840"/>
    </source>
</evidence>
<comment type="caution">
    <text evidence="10">Lacks conserved residue(s) required for the propagation of feature annotation.</text>
</comment>
<keyword evidence="8 10" id="KW-0460">Magnesium</keyword>
<evidence type="ECO:0000256" key="6">
    <source>
        <dbReference type="ARBA" id="ARBA00022741"/>
    </source>
</evidence>
<reference evidence="15" key="1">
    <citation type="journal article" date="2019" name="Int. J. Syst. Evol. Microbiol.">
        <title>The Global Catalogue of Microorganisms (GCM) 10K type strain sequencing project: providing services to taxonomists for standard genome sequencing and annotation.</title>
        <authorList>
            <consortium name="The Broad Institute Genomics Platform"/>
            <consortium name="The Broad Institute Genome Sequencing Center for Infectious Disease"/>
            <person name="Wu L."/>
            <person name="Ma J."/>
        </authorList>
    </citation>
    <scope>NUCLEOTIDE SEQUENCE [LARGE SCALE GENOMIC DNA]</scope>
    <source>
        <strain evidence="15">CGMCC 1.10992</strain>
    </source>
</reference>
<organism evidence="14 15">
    <name type="scientific">Corallincola platygyrae</name>
    <dbReference type="NCBI Taxonomy" id="1193278"/>
    <lineage>
        <taxon>Bacteria</taxon>
        <taxon>Pseudomonadati</taxon>
        <taxon>Pseudomonadota</taxon>
        <taxon>Gammaproteobacteria</taxon>
        <taxon>Alteromonadales</taxon>
        <taxon>Psychromonadaceae</taxon>
        <taxon>Corallincola</taxon>
    </lineage>
</organism>
<comment type="function">
    <text evidence="2 10 12">Catalyzes the transfer of a dimethylallyl group onto the adenine at position 37 in tRNAs that read codons beginning with uridine, leading to the formation of N6-(dimethylallyl)adenosine (i(6)A).</text>
</comment>
<dbReference type="InterPro" id="IPR018022">
    <property type="entry name" value="IPT"/>
</dbReference>
<dbReference type="Pfam" id="PF01715">
    <property type="entry name" value="IPPT"/>
    <property type="match status" value="1"/>
</dbReference>
<keyword evidence="7 10" id="KW-0067">ATP-binding</keyword>
<feature type="binding site" evidence="10">
    <location>
        <begin position="18"/>
        <end position="25"/>
    </location>
    <ligand>
        <name>ATP</name>
        <dbReference type="ChEBI" id="CHEBI:30616"/>
    </ligand>
</feature>
<evidence type="ECO:0000256" key="13">
    <source>
        <dbReference type="RuleBase" id="RU003785"/>
    </source>
</evidence>
<feature type="site" description="Interaction with substrate tRNA" evidence="10">
    <location>
        <position position="131"/>
    </location>
</feature>
<comment type="catalytic activity">
    <reaction evidence="9 10 11">
        <text>adenosine(37) in tRNA + dimethylallyl diphosphate = N(6)-dimethylallyladenosine(37) in tRNA + diphosphate</text>
        <dbReference type="Rhea" id="RHEA:26482"/>
        <dbReference type="Rhea" id="RHEA-COMP:10162"/>
        <dbReference type="Rhea" id="RHEA-COMP:10375"/>
        <dbReference type="ChEBI" id="CHEBI:33019"/>
        <dbReference type="ChEBI" id="CHEBI:57623"/>
        <dbReference type="ChEBI" id="CHEBI:74411"/>
        <dbReference type="ChEBI" id="CHEBI:74415"/>
        <dbReference type="EC" id="2.5.1.75"/>
    </reaction>
</comment>
<accession>A0ABW4XRV3</accession>
<dbReference type="EC" id="2.5.1.75" evidence="10"/>
<feature type="site" description="Interaction with substrate tRNA" evidence="10">
    <location>
        <position position="109"/>
    </location>
</feature>
<evidence type="ECO:0000256" key="8">
    <source>
        <dbReference type="ARBA" id="ARBA00022842"/>
    </source>
</evidence>
<keyword evidence="15" id="KW-1185">Reference proteome</keyword>
<dbReference type="Gene3D" id="3.40.50.300">
    <property type="entry name" value="P-loop containing nucleotide triphosphate hydrolases"/>
    <property type="match status" value="1"/>
</dbReference>
<evidence type="ECO:0000256" key="10">
    <source>
        <dbReference type="HAMAP-Rule" id="MF_00185"/>
    </source>
</evidence>
<dbReference type="Proteomes" id="UP001597380">
    <property type="component" value="Unassembled WGS sequence"/>
</dbReference>
<evidence type="ECO:0000256" key="9">
    <source>
        <dbReference type="ARBA" id="ARBA00049563"/>
    </source>
</evidence>
<comment type="subunit">
    <text evidence="10">Monomer.</text>
</comment>
<dbReference type="EMBL" id="JBHUHT010000012">
    <property type="protein sequence ID" value="MFD2096529.1"/>
    <property type="molecule type" value="Genomic_DNA"/>
</dbReference>
<evidence type="ECO:0000313" key="14">
    <source>
        <dbReference type="EMBL" id="MFD2096529.1"/>
    </source>
</evidence>
<dbReference type="PANTHER" id="PTHR11088:SF60">
    <property type="entry name" value="TRNA DIMETHYLALLYLTRANSFERASE"/>
    <property type="match status" value="1"/>
</dbReference>
<gene>
    <name evidence="10 14" type="primary">miaA</name>
    <name evidence="14" type="ORF">ACFSJ3_11075</name>
</gene>
<evidence type="ECO:0000313" key="15">
    <source>
        <dbReference type="Proteomes" id="UP001597380"/>
    </source>
</evidence>
<sequence length="313" mass="35223">MNTNPQTATRPKAIFLMGPTASGKTDLAMSLYQAIPCEVISVDSALVYKGMDIGTAKPTAEELAKTPHQLIDLIDPSEAYSAARFRKDALAAMNKAVAKGKTPLLVGGTMLYYKTLLEGLSALPEASPEIRQQIEAEAADKGWQALHDELKKVDPESAERIHPNDPQRLSRAIEVYRVSGKSLSEWIAEQSAEPLPFDVVQFAIAPNDRKLLHQRIELRFKQMVEQGFVDEVKQLYGRGDLHIDLPSIRCVGYRQVWEYLEGRYDFDEMVYRGVVATRQLAKRQLTWLRSWPGVRWLESGDENNLEIILSAIR</sequence>